<gene>
    <name evidence="2" type="ORF">GCM10011516_04410</name>
</gene>
<dbReference type="AlphaFoldDB" id="A0A8H9KT25"/>
<dbReference type="EMBL" id="BMKM01000001">
    <property type="protein sequence ID" value="GGE09824.1"/>
    <property type="molecule type" value="Genomic_DNA"/>
</dbReference>
<feature type="region of interest" description="Disordered" evidence="1">
    <location>
        <begin position="32"/>
        <end position="52"/>
    </location>
</feature>
<sequence>MRVFAFFNKKSHIYGKVIERIANAECYDQHHGEGLQLSRPGQDVGSRDSDKY</sequence>
<proteinExistence type="predicted"/>
<protein>
    <submittedName>
        <fullName evidence="2">Uncharacterized protein</fullName>
    </submittedName>
</protein>
<evidence type="ECO:0000313" key="3">
    <source>
        <dbReference type="Proteomes" id="UP000614460"/>
    </source>
</evidence>
<name>A0A8H9KT25_9SPHI</name>
<reference evidence="2" key="2">
    <citation type="submission" date="2020-09" db="EMBL/GenBank/DDBJ databases">
        <authorList>
            <person name="Sun Q."/>
            <person name="Zhou Y."/>
        </authorList>
    </citation>
    <scope>NUCLEOTIDE SEQUENCE</scope>
    <source>
        <strain evidence="2">CGMCC 1.15966</strain>
    </source>
</reference>
<accession>A0A8H9KT25</accession>
<organism evidence="2 3">
    <name type="scientific">Sphingobacterium cellulitidis</name>
    <dbReference type="NCBI Taxonomy" id="1768011"/>
    <lineage>
        <taxon>Bacteria</taxon>
        <taxon>Pseudomonadati</taxon>
        <taxon>Bacteroidota</taxon>
        <taxon>Sphingobacteriia</taxon>
        <taxon>Sphingobacteriales</taxon>
        <taxon>Sphingobacteriaceae</taxon>
        <taxon>Sphingobacterium</taxon>
    </lineage>
</organism>
<keyword evidence="3" id="KW-1185">Reference proteome</keyword>
<reference evidence="2" key="1">
    <citation type="journal article" date="2014" name="Int. J. Syst. Evol. Microbiol.">
        <title>Complete genome sequence of Corynebacterium casei LMG S-19264T (=DSM 44701T), isolated from a smear-ripened cheese.</title>
        <authorList>
            <consortium name="US DOE Joint Genome Institute (JGI-PGF)"/>
            <person name="Walter F."/>
            <person name="Albersmeier A."/>
            <person name="Kalinowski J."/>
            <person name="Ruckert C."/>
        </authorList>
    </citation>
    <scope>NUCLEOTIDE SEQUENCE</scope>
    <source>
        <strain evidence="2">CGMCC 1.15966</strain>
    </source>
</reference>
<evidence type="ECO:0000256" key="1">
    <source>
        <dbReference type="SAM" id="MobiDB-lite"/>
    </source>
</evidence>
<evidence type="ECO:0000313" key="2">
    <source>
        <dbReference type="EMBL" id="GGE09824.1"/>
    </source>
</evidence>
<comment type="caution">
    <text evidence="2">The sequence shown here is derived from an EMBL/GenBank/DDBJ whole genome shotgun (WGS) entry which is preliminary data.</text>
</comment>
<dbReference type="Proteomes" id="UP000614460">
    <property type="component" value="Unassembled WGS sequence"/>
</dbReference>